<sequence>MESKTEIDEERYIIPNKLHAVWLGKVLDEEDRSNILAWSSKNKDYESNLWIDSSTYAPDAKPELLELLSWAKKNNIKLCDVNPNPPWKIKHANYIRRPDVYARMIYRQYYDDEIAGQYPNFAAASDMLRATILDTDGGVYYDARDMPPGKPLPKLFKAKNDFLFHSYLGTYNNDLLAAAPGSVDLHNYMESIKENYRRLYKGSPQLLEAHRNPNREAVSSGFSARRSSTINVSGPLALVNSLKKAYRDWTDALHLCSFPQAYYTQPATQDVSWFDPNLLEDQQHILIIFGNSIKDHLADNFLKTKIQSLSNQPMFQNSALKKALTQLQQGLLAFDSSQMTLTELYKTCTSDIERSKHYQELSPKDKALYEDISGTIGKCMESASKFIELGQHKQLDANTVFEMLSRIGPHAKVDMSQRVDLSQFITDVLLTEDGNPNLKTLDVYGIKYTPPESEPNQTTISNI</sequence>
<reference evidence="1 3" key="1">
    <citation type="submission" date="2015-11" db="EMBL/GenBank/DDBJ databases">
        <title>Genomic analysis of 38 Legionella species identifies large and diverse effector repertoires.</title>
        <authorList>
            <person name="Burstein D."/>
            <person name="Amaro F."/>
            <person name="Zusman T."/>
            <person name="Lifshitz Z."/>
            <person name="Cohen O."/>
            <person name="Gilbert J.A."/>
            <person name="Pupko T."/>
            <person name="Shuman H.A."/>
            <person name="Segal G."/>
        </authorList>
    </citation>
    <scope>NUCLEOTIDE SEQUENCE [LARGE SCALE GENOMIC DNA]</scope>
    <source>
        <strain evidence="1 3">WO-44C</strain>
    </source>
</reference>
<evidence type="ECO:0000313" key="2">
    <source>
        <dbReference type="EMBL" id="SPX59367.1"/>
    </source>
</evidence>
<dbReference type="Proteomes" id="UP000251942">
    <property type="component" value="Unassembled WGS sequence"/>
</dbReference>
<dbReference type="Gene3D" id="3.90.550.20">
    <property type="match status" value="1"/>
</dbReference>
<dbReference type="EMBL" id="UASS01000001">
    <property type="protein sequence ID" value="SPX59367.1"/>
    <property type="molecule type" value="Genomic_DNA"/>
</dbReference>
<reference evidence="2 4" key="2">
    <citation type="submission" date="2018-06" db="EMBL/GenBank/DDBJ databases">
        <authorList>
            <consortium name="Pathogen Informatics"/>
            <person name="Doyle S."/>
        </authorList>
    </citation>
    <scope>NUCLEOTIDE SEQUENCE [LARGE SCALE GENOMIC DNA]</scope>
    <source>
        <strain evidence="2 4">NCTC12022</strain>
    </source>
</reference>
<organism evidence="1 3">
    <name type="scientific">Legionella feeleii</name>
    <dbReference type="NCBI Taxonomy" id="453"/>
    <lineage>
        <taxon>Bacteria</taxon>
        <taxon>Pseudomonadati</taxon>
        <taxon>Pseudomonadota</taxon>
        <taxon>Gammaproteobacteria</taxon>
        <taxon>Legionellales</taxon>
        <taxon>Legionellaceae</taxon>
        <taxon>Legionella</taxon>
    </lineage>
</organism>
<dbReference type="SUPFAM" id="SSF53448">
    <property type="entry name" value="Nucleotide-diphospho-sugar transferases"/>
    <property type="match status" value="1"/>
</dbReference>
<dbReference type="Pfam" id="PF04488">
    <property type="entry name" value="Gly_transf_sug"/>
    <property type="match status" value="1"/>
</dbReference>
<evidence type="ECO:0000313" key="1">
    <source>
        <dbReference type="EMBL" id="KTD01504.1"/>
    </source>
</evidence>
<protein>
    <submittedName>
        <fullName evidence="1">Putative teichoic acid biosynthesis protein</fullName>
    </submittedName>
</protein>
<dbReference type="OrthoDB" id="5632554at2"/>
<dbReference type="InterPro" id="IPR029044">
    <property type="entry name" value="Nucleotide-diphossugar_trans"/>
</dbReference>
<gene>
    <name evidence="1" type="ORF">Lfee_1108</name>
    <name evidence="2" type="ORF">NCTC12022_00188</name>
</gene>
<dbReference type="AlphaFoldDB" id="A0A0W0U0Q4"/>
<dbReference type="STRING" id="453.Lfee_1108"/>
<accession>A0A0W0U0Q4</accession>
<evidence type="ECO:0000313" key="3">
    <source>
        <dbReference type="Proteomes" id="UP000054698"/>
    </source>
</evidence>
<dbReference type="Proteomes" id="UP000054698">
    <property type="component" value="Unassembled WGS sequence"/>
</dbReference>
<dbReference type="InterPro" id="IPR007577">
    <property type="entry name" value="GlycoTrfase_DXD_sugar-bd_CS"/>
</dbReference>
<name>A0A0W0U0Q4_9GAMM</name>
<keyword evidence="3" id="KW-1185">Reference proteome</keyword>
<dbReference type="EMBL" id="LNYB01000031">
    <property type="protein sequence ID" value="KTD01504.1"/>
    <property type="molecule type" value="Genomic_DNA"/>
</dbReference>
<evidence type="ECO:0000313" key="4">
    <source>
        <dbReference type="Proteomes" id="UP000251942"/>
    </source>
</evidence>
<dbReference type="PATRIC" id="fig|453.4.peg.1190"/>
<dbReference type="RefSeq" id="WP_058444711.1">
    <property type="nucleotide sequence ID" value="NZ_CAAAHT010000030.1"/>
</dbReference>
<proteinExistence type="predicted"/>